<evidence type="ECO:0000256" key="2">
    <source>
        <dbReference type="ARBA" id="ARBA00012438"/>
    </source>
</evidence>
<dbReference type="SUPFAM" id="SSF47384">
    <property type="entry name" value="Homodimeric domain of signal transducing histidine kinase"/>
    <property type="match status" value="1"/>
</dbReference>
<dbReference type="PROSITE" id="PS50113">
    <property type="entry name" value="PAC"/>
    <property type="match status" value="1"/>
</dbReference>
<dbReference type="InterPro" id="IPR003661">
    <property type="entry name" value="HisK_dim/P_dom"/>
</dbReference>
<keyword evidence="13" id="KW-1185">Reference proteome</keyword>
<dbReference type="InterPro" id="IPR013656">
    <property type="entry name" value="PAS_4"/>
</dbReference>
<dbReference type="Pfam" id="PF08448">
    <property type="entry name" value="PAS_4"/>
    <property type="match status" value="2"/>
</dbReference>
<dbReference type="SMART" id="SM00091">
    <property type="entry name" value="PAS"/>
    <property type="match status" value="4"/>
</dbReference>
<feature type="domain" description="PAS" evidence="10">
    <location>
        <begin position="307"/>
        <end position="353"/>
    </location>
</feature>
<dbReference type="SMART" id="SM00086">
    <property type="entry name" value="PAC"/>
    <property type="match status" value="2"/>
</dbReference>
<dbReference type="SMART" id="SM00388">
    <property type="entry name" value="HisKA"/>
    <property type="match status" value="1"/>
</dbReference>
<dbReference type="SMART" id="SM00448">
    <property type="entry name" value="REC"/>
    <property type="match status" value="1"/>
</dbReference>
<feature type="domain" description="PAS" evidence="10">
    <location>
        <begin position="586"/>
        <end position="626"/>
    </location>
</feature>
<dbReference type="OrthoDB" id="7284568at2"/>
<dbReference type="InterPro" id="IPR036890">
    <property type="entry name" value="HATPase_C_sf"/>
</dbReference>
<dbReference type="PROSITE" id="PS50109">
    <property type="entry name" value="HIS_KIN"/>
    <property type="match status" value="1"/>
</dbReference>
<dbReference type="SUPFAM" id="SSF52172">
    <property type="entry name" value="CheY-like"/>
    <property type="match status" value="1"/>
</dbReference>
<dbReference type="InterPro" id="IPR005467">
    <property type="entry name" value="His_kinase_dom"/>
</dbReference>
<sequence>MATHDWASTPLGARETWPAPLKTMVSVMLDSRQPMFLLWGERRIVLFNDAYLPVLGARAGAALGRGLLDVWPELEQDVGPLIERAYAGEALHFDDRPFVLERNGYPEEAFFSFSYTPVRGEGEQVLGVLCLLQETTREVASRRRQAFLLSLEAALRVLSDSHEIIQTAQRMLGEHLGVSRVGYGRVDSEARFFTTDRNWTDGSVPHRSGVHDLAGFGPDVLANLRNGVPLVIDDAYADPRTNFPEARAAFDAIDTRAVITASLLKNGKMAAALYVHDRQPRRWTSSDAELVLETAERIWSVVERAEAEMQVGRVLESMQEAFVLLDRQFRVVRINAEALRLDGRPAEAMLGRTHWELWPGSENNIFGQLYQDAMRTMRPGSLEGPYDRPDGRRAWMEVRVYPSQAGLAIFYRDISRRHEAAQRQARIEAELRESEERLRIAQRAGRIGAFELFPDTGMIKVSEEFQRLWGLPRDGEFKTHELLAQINADDLKQVGTGQAYLDNNTLEYIEYRIRRADDGREQWMARRGEVITDSTGRRRFLGVSYEITDRKEAELALQRLNEGLEAEVAQRTAERDRMWRLSTDVMLVAGFDASIVAVNPAWTTLFDWSEDELIGRAFLDLVHPDDVATTLAEVGRLEQGLTTLRFENRYRGRDGEYRWVSWTAVPSENFIHAVGRDVTAEKLAAAELEQTQAALRQAQKMEAVGQLTGGIAHDFNNLLTGVLGSLELLTRRLQQGRLNELDRYVSAATTSANRAAALTQRLLAFSRRQPLDPKAVDANRLLKDMDELLQRTVGEAIELEFKLDKVLWTTRCDPHQLESGVLNLAINARDAMPDGGRLTLETRNVEVSAAEAGRDLTPGPYVCISVSDTGSGIAPEILDRVVEPFFTTKPIGQGTGLGLSMIYGFAQQSEGHLQIESRVGEGTTVRLYLPRAQGSVDDPDEEAPAELSPVAEARQEVVLVVEDETAVRDLVIEVLSELGYRTLEATDGPSGLQVLQSDKRIDLLVTDVGLPGLNGRQLADAARAVRPELKVLFMTGYAEAATRASGFLDLGMQMITKPFAIEALTVRIQEMLADG</sequence>
<dbReference type="Pfam" id="PF00512">
    <property type="entry name" value="HisKA"/>
    <property type="match status" value="1"/>
</dbReference>
<organism evidence="12 13">
    <name type="scientific">Phenylobacterium deserti</name>
    <dbReference type="NCBI Taxonomy" id="1914756"/>
    <lineage>
        <taxon>Bacteria</taxon>
        <taxon>Pseudomonadati</taxon>
        <taxon>Pseudomonadota</taxon>
        <taxon>Alphaproteobacteria</taxon>
        <taxon>Caulobacterales</taxon>
        <taxon>Caulobacteraceae</taxon>
        <taxon>Phenylobacterium</taxon>
    </lineage>
</organism>
<dbReference type="InterPro" id="IPR035965">
    <property type="entry name" value="PAS-like_dom_sf"/>
</dbReference>
<dbReference type="SUPFAM" id="SSF55785">
    <property type="entry name" value="PYP-like sensor domain (PAS domain)"/>
    <property type="match status" value="4"/>
</dbReference>
<evidence type="ECO:0000256" key="1">
    <source>
        <dbReference type="ARBA" id="ARBA00000085"/>
    </source>
</evidence>
<dbReference type="PANTHER" id="PTHR43065:SF42">
    <property type="entry name" value="TWO-COMPONENT SENSOR PPRA"/>
    <property type="match status" value="1"/>
</dbReference>
<dbReference type="PRINTS" id="PR00344">
    <property type="entry name" value="BCTRLSENSOR"/>
</dbReference>
<evidence type="ECO:0000256" key="6">
    <source>
        <dbReference type="PROSITE-ProRule" id="PRU00169"/>
    </source>
</evidence>
<dbReference type="InterPro" id="IPR003018">
    <property type="entry name" value="GAF"/>
</dbReference>
<dbReference type="EMBL" id="QFYR01000002">
    <property type="protein sequence ID" value="RAK53001.1"/>
    <property type="molecule type" value="Genomic_DNA"/>
</dbReference>
<reference evidence="13" key="1">
    <citation type="submission" date="2018-05" db="EMBL/GenBank/DDBJ databases">
        <authorList>
            <person name="Li X."/>
        </authorList>
    </citation>
    <scope>NUCLEOTIDE SEQUENCE [LARGE SCALE GENOMIC DNA]</scope>
    <source>
        <strain evidence="13">YIM 73061</strain>
    </source>
</reference>
<keyword evidence="4" id="KW-0808">Transferase</keyword>
<evidence type="ECO:0000259" key="10">
    <source>
        <dbReference type="PROSITE" id="PS50112"/>
    </source>
</evidence>
<evidence type="ECO:0000256" key="4">
    <source>
        <dbReference type="ARBA" id="ARBA00022679"/>
    </source>
</evidence>
<evidence type="ECO:0000313" key="12">
    <source>
        <dbReference type="EMBL" id="RAK53001.1"/>
    </source>
</evidence>
<feature type="domain" description="Response regulatory" evidence="9">
    <location>
        <begin position="957"/>
        <end position="1072"/>
    </location>
</feature>
<evidence type="ECO:0000259" key="9">
    <source>
        <dbReference type="PROSITE" id="PS50110"/>
    </source>
</evidence>
<dbReference type="PROSITE" id="PS50112">
    <property type="entry name" value="PAS"/>
    <property type="match status" value="2"/>
</dbReference>
<dbReference type="SMART" id="SM00387">
    <property type="entry name" value="HATPase_c"/>
    <property type="match status" value="1"/>
</dbReference>
<proteinExistence type="predicted"/>
<dbReference type="SUPFAM" id="SSF55874">
    <property type="entry name" value="ATPase domain of HSP90 chaperone/DNA topoisomerase II/histidine kinase"/>
    <property type="match status" value="1"/>
</dbReference>
<feature type="modified residue" description="4-aspartylphosphate" evidence="6">
    <location>
        <position position="1007"/>
    </location>
</feature>
<feature type="domain" description="Histidine kinase" evidence="8">
    <location>
        <begin position="710"/>
        <end position="933"/>
    </location>
</feature>
<keyword evidence="7" id="KW-0175">Coiled coil</keyword>
<name>A0A328AEE4_9CAUL</name>
<dbReference type="InterPro" id="IPR001610">
    <property type="entry name" value="PAC"/>
</dbReference>
<dbReference type="InterPro" id="IPR013655">
    <property type="entry name" value="PAS_fold_3"/>
</dbReference>
<evidence type="ECO:0000256" key="3">
    <source>
        <dbReference type="ARBA" id="ARBA00022553"/>
    </source>
</evidence>
<dbReference type="CDD" id="cd00082">
    <property type="entry name" value="HisKA"/>
    <property type="match status" value="1"/>
</dbReference>
<dbReference type="InterPro" id="IPR036097">
    <property type="entry name" value="HisK_dim/P_sf"/>
</dbReference>
<dbReference type="Gene3D" id="3.30.450.40">
    <property type="match status" value="1"/>
</dbReference>
<dbReference type="CDD" id="cd18161">
    <property type="entry name" value="REC_hyHK_blue-like"/>
    <property type="match status" value="1"/>
</dbReference>
<dbReference type="Pfam" id="PF02518">
    <property type="entry name" value="HATPase_c"/>
    <property type="match status" value="1"/>
</dbReference>
<comment type="catalytic activity">
    <reaction evidence="1">
        <text>ATP + protein L-histidine = ADP + protein N-phospho-L-histidine.</text>
        <dbReference type="EC" id="2.7.13.3"/>
    </reaction>
</comment>
<dbReference type="Proteomes" id="UP000249725">
    <property type="component" value="Unassembled WGS sequence"/>
</dbReference>
<accession>A0A328AEE4</accession>
<evidence type="ECO:0000259" key="11">
    <source>
        <dbReference type="PROSITE" id="PS50113"/>
    </source>
</evidence>
<dbReference type="InterPro" id="IPR001789">
    <property type="entry name" value="Sig_transdc_resp-reg_receiver"/>
</dbReference>
<protein>
    <recommendedName>
        <fullName evidence="2">histidine kinase</fullName>
        <ecNumber evidence="2">2.7.13.3</ecNumber>
    </recommendedName>
</protein>
<evidence type="ECO:0000313" key="13">
    <source>
        <dbReference type="Proteomes" id="UP000249725"/>
    </source>
</evidence>
<feature type="domain" description="PAC" evidence="11">
    <location>
        <begin position="507"/>
        <end position="559"/>
    </location>
</feature>
<dbReference type="PANTHER" id="PTHR43065">
    <property type="entry name" value="SENSOR HISTIDINE KINASE"/>
    <property type="match status" value="1"/>
</dbReference>
<gene>
    <name evidence="12" type="ORF">DJ018_10310</name>
</gene>
<dbReference type="InterPro" id="IPR000014">
    <property type="entry name" value="PAS"/>
</dbReference>
<feature type="coiled-coil region" evidence="7">
    <location>
        <begin position="417"/>
        <end position="444"/>
    </location>
</feature>
<dbReference type="InterPro" id="IPR003594">
    <property type="entry name" value="HATPase_dom"/>
</dbReference>
<dbReference type="PROSITE" id="PS50110">
    <property type="entry name" value="RESPONSE_REGULATORY"/>
    <property type="match status" value="1"/>
</dbReference>
<dbReference type="GO" id="GO:0000155">
    <property type="term" value="F:phosphorelay sensor kinase activity"/>
    <property type="evidence" value="ECO:0007669"/>
    <property type="project" value="InterPro"/>
</dbReference>
<dbReference type="Gene3D" id="3.40.50.2300">
    <property type="match status" value="1"/>
</dbReference>
<dbReference type="Gene3D" id="3.30.450.20">
    <property type="entry name" value="PAS domain"/>
    <property type="match status" value="4"/>
</dbReference>
<dbReference type="InterPro" id="IPR011006">
    <property type="entry name" value="CheY-like_superfamily"/>
</dbReference>
<dbReference type="EC" id="2.7.13.3" evidence="2"/>
<evidence type="ECO:0000256" key="7">
    <source>
        <dbReference type="SAM" id="Coils"/>
    </source>
</evidence>
<dbReference type="InterPro" id="IPR029016">
    <property type="entry name" value="GAF-like_dom_sf"/>
</dbReference>
<dbReference type="AlphaFoldDB" id="A0A328AEE4"/>
<dbReference type="Gene3D" id="1.10.287.130">
    <property type="match status" value="1"/>
</dbReference>
<evidence type="ECO:0000259" key="8">
    <source>
        <dbReference type="PROSITE" id="PS50109"/>
    </source>
</evidence>
<dbReference type="InterPro" id="IPR004358">
    <property type="entry name" value="Sig_transdc_His_kin-like_C"/>
</dbReference>
<dbReference type="SUPFAM" id="SSF55781">
    <property type="entry name" value="GAF domain-like"/>
    <property type="match status" value="1"/>
</dbReference>
<dbReference type="InterPro" id="IPR000700">
    <property type="entry name" value="PAS-assoc_C"/>
</dbReference>
<comment type="caution">
    <text evidence="12">The sequence shown here is derived from an EMBL/GenBank/DDBJ whole genome shotgun (WGS) entry which is preliminary data.</text>
</comment>
<dbReference type="Pfam" id="PF08447">
    <property type="entry name" value="PAS_3"/>
    <property type="match status" value="2"/>
</dbReference>
<keyword evidence="3 6" id="KW-0597">Phosphoprotein</keyword>
<evidence type="ECO:0000256" key="5">
    <source>
        <dbReference type="ARBA" id="ARBA00022777"/>
    </source>
</evidence>
<dbReference type="SMART" id="SM00065">
    <property type="entry name" value="GAF"/>
    <property type="match status" value="1"/>
</dbReference>
<dbReference type="Gene3D" id="2.10.70.100">
    <property type="match status" value="1"/>
</dbReference>
<dbReference type="Pfam" id="PF01590">
    <property type="entry name" value="GAF"/>
    <property type="match status" value="1"/>
</dbReference>
<dbReference type="NCBIfam" id="TIGR00229">
    <property type="entry name" value="sensory_box"/>
    <property type="match status" value="3"/>
</dbReference>
<keyword evidence="5 12" id="KW-0418">Kinase</keyword>
<dbReference type="Gene3D" id="3.30.565.10">
    <property type="entry name" value="Histidine kinase-like ATPase, C-terminal domain"/>
    <property type="match status" value="1"/>
</dbReference>
<dbReference type="CDD" id="cd00130">
    <property type="entry name" value="PAS"/>
    <property type="match status" value="2"/>
</dbReference>
<dbReference type="Pfam" id="PF00072">
    <property type="entry name" value="Response_reg"/>
    <property type="match status" value="1"/>
</dbReference>